<dbReference type="EMBL" id="LPUX01000053">
    <property type="protein sequence ID" value="OAP41402.1"/>
    <property type="molecule type" value="Genomic_DNA"/>
</dbReference>
<protein>
    <submittedName>
        <fullName evidence="2">Uncharacterized protein</fullName>
    </submittedName>
</protein>
<keyword evidence="1" id="KW-1133">Transmembrane helix</keyword>
<keyword evidence="3" id="KW-1185">Reference proteome</keyword>
<comment type="caution">
    <text evidence="2">The sequence shown here is derived from an EMBL/GenBank/DDBJ whole genome shotgun (WGS) entry which is preliminary data.</text>
</comment>
<dbReference type="OrthoDB" id="2083198at2"/>
<feature type="transmembrane region" description="Helical" evidence="1">
    <location>
        <begin position="39"/>
        <end position="58"/>
    </location>
</feature>
<sequence>MEHFDLYTVKARLAPAIITVAPAIALLVAVLDLRSFDATQLWATIGLVVVLFALSNVSREAGRRVQNRVYRDNGGWPTFDPIYYSDRTFSDEAKLRYLSFLSKQLRRPYPTMEQATSDPLGARQFYNEAATWLREATRDTTQYRIIYDENITYGYFRNLLGLKWIALMMNLAVSLTCLLILYGYIQWFNDATASLPYVLTVSVLHFVYVLFGVSDARMREASKRYARQLLLACDKLDAPETKYAAPV</sequence>
<feature type="transmembrane region" description="Helical" evidence="1">
    <location>
        <begin position="164"/>
        <end position="185"/>
    </location>
</feature>
<proteinExistence type="predicted"/>
<evidence type="ECO:0000313" key="2">
    <source>
        <dbReference type="EMBL" id="OAP41402.1"/>
    </source>
</evidence>
<accession>A0A178Y2R5</accession>
<dbReference type="Proteomes" id="UP000094025">
    <property type="component" value="Unassembled WGS sequence"/>
</dbReference>
<dbReference type="RefSeq" id="WP_064241691.1">
    <property type="nucleotide sequence ID" value="NZ_LPUX01000053.1"/>
</dbReference>
<evidence type="ECO:0000313" key="3">
    <source>
        <dbReference type="Proteomes" id="UP000094025"/>
    </source>
</evidence>
<reference evidence="2 3" key="1">
    <citation type="journal article" date="2016" name="Int. J. Syst. Evol. Microbiol.">
        <title>Ensifer glycinis sp. nov., an novel rhizobial species associated with Glycine spp.</title>
        <authorList>
            <person name="Yan H."/>
            <person name="Yan J."/>
            <person name="Sui X.H."/>
            <person name="Wang E.T."/>
            <person name="Chen W.X."/>
            <person name="Zhang X.X."/>
            <person name="Chen W.F."/>
        </authorList>
    </citation>
    <scope>NUCLEOTIDE SEQUENCE [LARGE SCALE GENOMIC DNA]</scope>
    <source>
        <strain evidence="2 3">CCBAU 23380</strain>
    </source>
</reference>
<gene>
    <name evidence="2" type="ORF">AU381_05910</name>
</gene>
<dbReference type="AlphaFoldDB" id="A0A178Y2R5"/>
<keyword evidence="1" id="KW-0472">Membrane</keyword>
<name>A0A178Y2R5_9HYPH</name>
<feature type="transmembrane region" description="Helical" evidence="1">
    <location>
        <begin position="197"/>
        <end position="214"/>
    </location>
</feature>
<feature type="transmembrane region" description="Helical" evidence="1">
    <location>
        <begin position="12"/>
        <end position="33"/>
    </location>
</feature>
<organism evidence="2 3">
    <name type="scientific">Sinorhizobium glycinis</name>
    <dbReference type="NCBI Taxonomy" id="1472378"/>
    <lineage>
        <taxon>Bacteria</taxon>
        <taxon>Pseudomonadati</taxon>
        <taxon>Pseudomonadota</taxon>
        <taxon>Alphaproteobacteria</taxon>
        <taxon>Hyphomicrobiales</taxon>
        <taxon>Rhizobiaceae</taxon>
        <taxon>Sinorhizobium/Ensifer group</taxon>
        <taxon>Sinorhizobium</taxon>
    </lineage>
</organism>
<keyword evidence="1" id="KW-0812">Transmembrane</keyword>
<evidence type="ECO:0000256" key="1">
    <source>
        <dbReference type="SAM" id="Phobius"/>
    </source>
</evidence>